<feature type="non-terminal residue" evidence="1">
    <location>
        <position position="1"/>
    </location>
</feature>
<evidence type="ECO:0008006" key="2">
    <source>
        <dbReference type="Google" id="ProtNLM"/>
    </source>
</evidence>
<gene>
    <name evidence="1" type="ORF">g.10699</name>
</gene>
<accession>A0A1B6D8H6</accession>
<organism evidence="1">
    <name type="scientific">Clastoptera arizonana</name>
    <name type="common">Arizona spittle bug</name>
    <dbReference type="NCBI Taxonomy" id="38151"/>
    <lineage>
        <taxon>Eukaryota</taxon>
        <taxon>Metazoa</taxon>
        <taxon>Ecdysozoa</taxon>
        <taxon>Arthropoda</taxon>
        <taxon>Hexapoda</taxon>
        <taxon>Insecta</taxon>
        <taxon>Pterygota</taxon>
        <taxon>Neoptera</taxon>
        <taxon>Paraneoptera</taxon>
        <taxon>Hemiptera</taxon>
        <taxon>Auchenorrhyncha</taxon>
        <taxon>Cercopoidea</taxon>
        <taxon>Clastopteridae</taxon>
        <taxon>Clastoptera</taxon>
    </lineage>
</organism>
<sequence length="171" mass="18359">TISDRTLIVPPPAVPPPIVQTGQNIIAPLPGPPQPVAALSPIISSQQNTIPILPATPQPSCVCGVFLSGQFVKGSNQQPVGNPVLVHEQGDQLPCSNVGNRQCINKCLDILVKHLPNSPTIICGSMERDCHKERAYLWIQNCNSPWINTHLAAGREYCCKDGIPYKCPLGS</sequence>
<name>A0A1B6D8H6_9HEMI</name>
<reference evidence="1" key="1">
    <citation type="submission" date="2015-12" db="EMBL/GenBank/DDBJ databases">
        <title>De novo transcriptome assembly of four potential Pierce s Disease insect vectors from Arizona vineyards.</title>
        <authorList>
            <person name="Tassone E.E."/>
        </authorList>
    </citation>
    <scope>NUCLEOTIDE SEQUENCE</scope>
</reference>
<dbReference type="AlphaFoldDB" id="A0A1B6D8H6"/>
<dbReference type="EMBL" id="GEDC01015304">
    <property type="protein sequence ID" value="JAS21994.1"/>
    <property type="molecule type" value="Transcribed_RNA"/>
</dbReference>
<protein>
    <recommendedName>
        <fullName evidence="2">Follicle cell protein 3C-1</fullName>
    </recommendedName>
</protein>
<proteinExistence type="predicted"/>
<evidence type="ECO:0000313" key="1">
    <source>
        <dbReference type="EMBL" id="JAS21994.1"/>
    </source>
</evidence>